<accession>A0ABQ2Z8N1</accession>
<sequence>MADTIIECGKGHVRWGTWVHGASVTTIKLGPRRLGWCPVGRHVSLLRRTDETQLTPAQRRELFGDA</sequence>
<gene>
    <name evidence="1" type="ORF">GCM10010324_62250</name>
</gene>
<name>A0ABQ2Z8N1_9ACTN</name>
<organism evidence="1 2">
    <name type="scientific">Streptomyces hiroshimensis</name>
    <dbReference type="NCBI Taxonomy" id="66424"/>
    <lineage>
        <taxon>Bacteria</taxon>
        <taxon>Bacillati</taxon>
        <taxon>Actinomycetota</taxon>
        <taxon>Actinomycetes</taxon>
        <taxon>Kitasatosporales</taxon>
        <taxon>Streptomycetaceae</taxon>
        <taxon>Streptomyces</taxon>
    </lineage>
</organism>
<keyword evidence="2" id="KW-1185">Reference proteome</keyword>
<evidence type="ECO:0000313" key="1">
    <source>
        <dbReference type="EMBL" id="GGY06976.1"/>
    </source>
</evidence>
<dbReference type="Proteomes" id="UP000659223">
    <property type="component" value="Unassembled WGS sequence"/>
</dbReference>
<dbReference type="EMBL" id="BMUT01000018">
    <property type="protein sequence ID" value="GGY06976.1"/>
    <property type="molecule type" value="Genomic_DNA"/>
</dbReference>
<protein>
    <submittedName>
        <fullName evidence="1">Uncharacterized protein</fullName>
    </submittedName>
</protein>
<evidence type="ECO:0000313" key="2">
    <source>
        <dbReference type="Proteomes" id="UP000659223"/>
    </source>
</evidence>
<reference evidence="2" key="1">
    <citation type="journal article" date="2019" name="Int. J. Syst. Evol. Microbiol.">
        <title>The Global Catalogue of Microorganisms (GCM) 10K type strain sequencing project: providing services to taxonomists for standard genome sequencing and annotation.</title>
        <authorList>
            <consortium name="The Broad Institute Genomics Platform"/>
            <consortium name="The Broad Institute Genome Sequencing Center for Infectious Disease"/>
            <person name="Wu L."/>
            <person name="Ma J."/>
        </authorList>
    </citation>
    <scope>NUCLEOTIDE SEQUENCE [LARGE SCALE GENOMIC DNA]</scope>
    <source>
        <strain evidence="2">JCM 4586</strain>
    </source>
</reference>
<proteinExistence type="predicted"/>
<comment type="caution">
    <text evidence="1">The sequence shown here is derived from an EMBL/GenBank/DDBJ whole genome shotgun (WGS) entry which is preliminary data.</text>
</comment>